<evidence type="ECO:0008006" key="3">
    <source>
        <dbReference type="Google" id="ProtNLM"/>
    </source>
</evidence>
<proteinExistence type="predicted"/>
<keyword evidence="2" id="KW-1185">Reference proteome</keyword>
<protein>
    <recommendedName>
        <fullName evidence="3">DUF3992 domain-containing protein</fullName>
    </recommendedName>
</protein>
<dbReference type="EMBL" id="JAUHTR010000008">
    <property type="protein sequence ID" value="MDN4525938.1"/>
    <property type="molecule type" value="Genomic_DNA"/>
</dbReference>
<evidence type="ECO:0000313" key="2">
    <source>
        <dbReference type="Proteomes" id="UP001172721"/>
    </source>
</evidence>
<reference evidence="1" key="1">
    <citation type="submission" date="2023-07" db="EMBL/GenBank/DDBJ databases">
        <title>Fictibacillus sp. isolated from freshwater pond.</title>
        <authorList>
            <person name="Kirdat K."/>
            <person name="Bhat A."/>
            <person name="Mourya A."/>
            <person name="Yadav A."/>
        </authorList>
    </citation>
    <scope>NUCLEOTIDE SEQUENCE</scope>
    <source>
        <strain evidence="1">NE201</strain>
    </source>
</reference>
<organism evidence="1 2">
    <name type="scientific">Fictibacillus fluitans</name>
    <dbReference type="NCBI Taxonomy" id="3058422"/>
    <lineage>
        <taxon>Bacteria</taxon>
        <taxon>Bacillati</taxon>
        <taxon>Bacillota</taxon>
        <taxon>Bacilli</taxon>
        <taxon>Bacillales</taxon>
        <taxon>Fictibacillaceae</taxon>
        <taxon>Fictibacillus</taxon>
    </lineage>
</organism>
<evidence type="ECO:0000313" key="1">
    <source>
        <dbReference type="EMBL" id="MDN4525938.1"/>
    </source>
</evidence>
<dbReference type="RefSeq" id="WP_301166958.1">
    <property type="nucleotide sequence ID" value="NZ_JAUHTR010000008.1"/>
</dbReference>
<gene>
    <name evidence="1" type="ORF">QYB97_15745</name>
</gene>
<dbReference type="Proteomes" id="UP001172721">
    <property type="component" value="Unassembled WGS sequence"/>
</dbReference>
<sequence length="169" mass="18060">MRKAKTCVCHLLNRFTRGTVLDLISNNGQGVIRIVFLSVNQERITGHINGSIVMFDCISIAGFSTVVQPPVVQAPSSDCAVYQPGQTLPIPTNLPLINEVDFTAKTTNSGDTGTLCIEATGRTPFTLSITDQFITYLIIFGFPPIPPSGVTITNCGSTPVTVCNISTLI</sequence>
<name>A0ABT8HYW0_9BACL</name>
<comment type="caution">
    <text evidence="1">The sequence shown here is derived from an EMBL/GenBank/DDBJ whole genome shotgun (WGS) entry which is preliminary data.</text>
</comment>
<accession>A0ABT8HYW0</accession>